<dbReference type="GO" id="GO:0005886">
    <property type="term" value="C:plasma membrane"/>
    <property type="evidence" value="ECO:0007669"/>
    <property type="project" value="TreeGrafter"/>
</dbReference>
<evidence type="ECO:0000256" key="7">
    <source>
        <dbReference type="ARBA" id="ARBA00023191"/>
    </source>
</evidence>
<name>A0A516SCS3_9NEIS</name>
<feature type="binding site" evidence="12">
    <location>
        <position position="185"/>
    </location>
    <ligand>
        <name>CoA</name>
        <dbReference type="ChEBI" id="CHEBI:57287"/>
    </ligand>
</feature>
<dbReference type="PRINTS" id="PR01399">
    <property type="entry name" value="ENTSNTHTASED"/>
</dbReference>
<evidence type="ECO:0000256" key="8">
    <source>
        <dbReference type="ARBA" id="ARBA00029894"/>
    </source>
</evidence>
<dbReference type="AlphaFoldDB" id="A0A516SCS3"/>
<dbReference type="RefSeq" id="WP_143856876.1">
    <property type="nucleotide sequence ID" value="NZ_CP041730.1"/>
</dbReference>
<dbReference type="InterPro" id="IPR037143">
    <property type="entry name" value="4-PPantetheinyl_Trfase_dom_sf"/>
</dbReference>
<comment type="function">
    <text evidence="1">Involved in the biosynthesis of the siderophore enterobactin (enterochelin), which is a macrocyclic trimeric lactone of N-(2,3-dihydroxybenzoyl)-serine. The serine trilactone serves as a scaffolding for the three catechol functionalities that provide hexadentate coordination for the tightly ligated iron(2+) atoms. Plays an essential role in the assembly of the enterobactin by catalyzing the transfer of the 4'-phosphopantetheine (Ppant) moiety from coenzyme A to the apo-domains of both EntB (ArCP domain) and EntF (PCP domain) to yield their holo-forms which make them competent for the activation of 2,3-dihydroxybenzoate (DHB) and L-serine, respectively.</text>
</comment>
<evidence type="ECO:0000313" key="16">
    <source>
        <dbReference type="EMBL" id="QDQ25953.1"/>
    </source>
</evidence>
<keyword evidence="17" id="KW-1185">Reference proteome</keyword>
<comment type="subunit">
    <text evidence="4">EntB, EntD, EntE, and EntF form a multienzyme complex called enterobactin synthase.</text>
</comment>
<comment type="cofactor">
    <cofactor evidence="13">
        <name>Mg(2+)</name>
        <dbReference type="ChEBI" id="CHEBI:18420"/>
    </cofactor>
</comment>
<feature type="binding site" evidence="12">
    <location>
        <position position="76"/>
    </location>
    <ligand>
        <name>CoA</name>
        <dbReference type="ChEBI" id="CHEBI:57287"/>
    </ligand>
</feature>
<evidence type="ECO:0000259" key="14">
    <source>
        <dbReference type="Pfam" id="PF01648"/>
    </source>
</evidence>
<dbReference type="InterPro" id="IPR041354">
    <property type="entry name" value="4PPT_N"/>
</dbReference>
<comment type="catalytic activity">
    <reaction evidence="11">
        <text>apo-[peptidyl-carrier protein] + CoA = holo-[peptidyl-carrier protein] + adenosine 3',5'-bisphosphate + H(+)</text>
        <dbReference type="Rhea" id="RHEA:46228"/>
        <dbReference type="Rhea" id="RHEA-COMP:11479"/>
        <dbReference type="Rhea" id="RHEA-COMP:11480"/>
        <dbReference type="ChEBI" id="CHEBI:15378"/>
        <dbReference type="ChEBI" id="CHEBI:29999"/>
        <dbReference type="ChEBI" id="CHEBI:57287"/>
        <dbReference type="ChEBI" id="CHEBI:58343"/>
        <dbReference type="ChEBI" id="CHEBI:64479"/>
    </reaction>
</comment>
<dbReference type="InterPro" id="IPR003542">
    <property type="entry name" value="Enbac_synth_compD-like"/>
</dbReference>
<dbReference type="KEGG" id="cari:FNU76_06065"/>
<evidence type="ECO:0000256" key="2">
    <source>
        <dbReference type="ARBA" id="ARBA00004993"/>
    </source>
</evidence>
<dbReference type="GO" id="GO:0008897">
    <property type="term" value="F:holo-[acyl-carrier-protein] synthase activity"/>
    <property type="evidence" value="ECO:0007669"/>
    <property type="project" value="InterPro"/>
</dbReference>
<gene>
    <name evidence="16" type="ORF">FNU76_06065</name>
</gene>
<dbReference type="EMBL" id="CP041730">
    <property type="protein sequence ID" value="QDQ25953.1"/>
    <property type="molecule type" value="Genomic_DNA"/>
</dbReference>
<dbReference type="GO" id="GO:0000287">
    <property type="term" value="F:magnesium ion binding"/>
    <property type="evidence" value="ECO:0007669"/>
    <property type="project" value="InterPro"/>
</dbReference>
<dbReference type="PANTHER" id="PTHR38096:SF1">
    <property type="entry name" value="ENTEROBACTIN SYNTHASE COMPONENT D"/>
    <property type="match status" value="1"/>
</dbReference>
<dbReference type="Proteomes" id="UP000317550">
    <property type="component" value="Chromosome"/>
</dbReference>
<comment type="pathway">
    <text evidence="2">Siderophore biosynthesis; enterobactin biosynthesis.</text>
</comment>
<evidence type="ECO:0000256" key="10">
    <source>
        <dbReference type="ARBA" id="ARBA00049176"/>
    </source>
</evidence>
<dbReference type="OrthoDB" id="190168at2"/>
<evidence type="ECO:0000256" key="6">
    <source>
        <dbReference type="ARBA" id="ARBA00022679"/>
    </source>
</evidence>
<feature type="binding site" evidence="12">
    <location>
        <begin position="123"/>
        <end position="124"/>
    </location>
    <ligand>
        <name>CoA</name>
        <dbReference type="ChEBI" id="CHEBI:57287"/>
    </ligand>
</feature>
<dbReference type="PANTHER" id="PTHR38096">
    <property type="entry name" value="ENTEROBACTIN SYNTHASE COMPONENT D"/>
    <property type="match status" value="1"/>
</dbReference>
<proteinExistence type="inferred from homology"/>
<comment type="catalytic activity">
    <reaction evidence="10">
        <text>apo-[aryl-carrier protein] + CoA = holo-[aryl-carrier protein] + adenosine 3',5'-bisphosphate + H(+)</text>
        <dbReference type="Rhea" id="RHEA:48404"/>
        <dbReference type="Rhea" id="RHEA-COMP:15903"/>
        <dbReference type="Rhea" id="RHEA-COMP:17557"/>
        <dbReference type="ChEBI" id="CHEBI:15378"/>
        <dbReference type="ChEBI" id="CHEBI:29999"/>
        <dbReference type="ChEBI" id="CHEBI:57287"/>
        <dbReference type="ChEBI" id="CHEBI:58343"/>
        <dbReference type="ChEBI" id="CHEBI:64479"/>
    </reaction>
</comment>
<evidence type="ECO:0000256" key="12">
    <source>
        <dbReference type="PIRSR" id="PIRSR603542-1"/>
    </source>
</evidence>
<accession>A0A516SCS3</accession>
<dbReference type="Pfam" id="PF17837">
    <property type="entry name" value="4PPT_N"/>
    <property type="match status" value="1"/>
</dbReference>
<evidence type="ECO:0000313" key="17">
    <source>
        <dbReference type="Proteomes" id="UP000317550"/>
    </source>
</evidence>
<organism evidence="16 17">
    <name type="scientific">Chitinimonas arctica</name>
    <dbReference type="NCBI Taxonomy" id="2594795"/>
    <lineage>
        <taxon>Bacteria</taxon>
        <taxon>Pseudomonadati</taxon>
        <taxon>Pseudomonadota</taxon>
        <taxon>Betaproteobacteria</taxon>
        <taxon>Neisseriales</taxon>
        <taxon>Chitinibacteraceae</taxon>
        <taxon>Chitinimonas</taxon>
    </lineage>
</organism>
<sequence length="268" mass="29081">MRSDPAWLSTVALQSHRDPAGNAVVCAGLELTGLRDAWRSDACVTAGLSGWLAADELRQFARFPVQKRQLEWLAGRLAAKQALNHYRLLWDAAAEPDWPAAAILRQDDGRPYVADAHTYLSISHNRSQAVAAVSNCPVGIDVESFGALQLGSVADLLGEAEVAAVRLGQGCDASQARTLIWCLKEALFKACGRRAFVPFARAVRLQSWPAGQAPCWAVEGDSREIARCDAATPTPACRNWQVQLSSSASSAQVLVYRKDRPEVDKTNE</sequence>
<protein>
    <recommendedName>
        <fullName evidence="5">Enterobactin synthase component D</fullName>
    </recommendedName>
    <alternativeName>
        <fullName evidence="8">4'-phosphopantetheinyl transferase EntD</fullName>
    </alternativeName>
    <alternativeName>
        <fullName evidence="9">Enterochelin synthase D</fullName>
    </alternativeName>
</protein>
<keyword evidence="7" id="KW-0259">Enterobactin biosynthesis</keyword>
<comment type="similarity">
    <text evidence="3">Belongs to the P-Pant transferase superfamily. EntD family.</text>
</comment>
<evidence type="ECO:0000256" key="4">
    <source>
        <dbReference type="ARBA" id="ARBA00011503"/>
    </source>
</evidence>
<dbReference type="Gene3D" id="3.90.470.20">
    <property type="entry name" value="4'-phosphopantetheinyl transferase domain"/>
    <property type="match status" value="2"/>
</dbReference>
<evidence type="ECO:0000256" key="9">
    <source>
        <dbReference type="ARBA" id="ARBA00031996"/>
    </source>
</evidence>
<keyword evidence="13" id="KW-0479">Metal-binding</keyword>
<dbReference type="UniPathway" id="UPA00017"/>
<feature type="binding site" evidence="13">
    <location>
        <position position="141"/>
    </location>
    <ligand>
        <name>Mg(2+)</name>
        <dbReference type="ChEBI" id="CHEBI:18420"/>
    </ligand>
</feature>
<evidence type="ECO:0000256" key="1">
    <source>
        <dbReference type="ARBA" id="ARBA00003937"/>
    </source>
</evidence>
<evidence type="ECO:0000256" key="13">
    <source>
        <dbReference type="PIRSR" id="PIRSR603542-2"/>
    </source>
</evidence>
<dbReference type="GO" id="GO:0009239">
    <property type="term" value="P:enterobactin biosynthetic process"/>
    <property type="evidence" value="ECO:0007669"/>
    <property type="project" value="UniProtKB-UniPathway"/>
</dbReference>
<evidence type="ECO:0000256" key="11">
    <source>
        <dbReference type="ARBA" id="ARBA00049191"/>
    </source>
</evidence>
<feature type="binding site" evidence="12">
    <location>
        <position position="189"/>
    </location>
    <ligand>
        <name>CoA</name>
        <dbReference type="ChEBI" id="CHEBI:57287"/>
    </ligand>
</feature>
<keyword evidence="6 16" id="KW-0808">Transferase</keyword>
<dbReference type="InterPro" id="IPR008278">
    <property type="entry name" value="4-PPantetheinyl_Trfase_dom"/>
</dbReference>
<feature type="domain" description="4'-phosphopantetheinyl transferase N-terminal" evidence="15">
    <location>
        <begin position="64"/>
        <end position="134"/>
    </location>
</feature>
<keyword evidence="13" id="KW-0460">Magnesium</keyword>
<feature type="binding site" evidence="13">
    <location>
        <position position="143"/>
    </location>
    <ligand>
        <name>Mg(2+)</name>
        <dbReference type="ChEBI" id="CHEBI:18420"/>
    </ligand>
</feature>
<feature type="domain" description="4'-phosphopantetheinyl transferase" evidence="14">
    <location>
        <begin position="137"/>
        <end position="211"/>
    </location>
</feature>
<feature type="binding site" evidence="12">
    <location>
        <position position="141"/>
    </location>
    <ligand>
        <name>CoA</name>
        <dbReference type="ChEBI" id="CHEBI:57287"/>
    </ligand>
</feature>
<dbReference type="SUPFAM" id="SSF56214">
    <property type="entry name" value="4'-phosphopantetheinyl transferase"/>
    <property type="match status" value="2"/>
</dbReference>
<dbReference type="Pfam" id="PF01648">
    <property type="entry name" value="ACPS"/>
    <property type="match status" value="1"/>
</dbReference>
<evidence type="ECO:0000256" key="3">
    <source>
        <dbReference type="ARBA" id="ARBA00008342"/>
    </source>
</evidence>
<reference evidence="17" key="1">
    <citation type="submission" date="2019-07" db="EMBL/GenBank/DDBJ databases">
        <title>Chitinimonas sp. nov., isolated from Ny-Alesund, arctica soil.</title>
        <authorList>
            <person name="Xu Q."/>
            <person name="Peng F."/>
        </authorList>
    </citation>
    <scope>NUCLEOTIDE SEQUENCE [LARGE SCALE GENOMIC DNA]</scope>
    <source>
        <strain evidence="17">R3-44</strain>
    </source>
</reference>
<evidence type="ECO:0000256" key="5">
    <source>
        <dbReference type="ARBA" id="ARBA00019087"/>
    </source>
</evidence>
<dbReference type="GO" id="GO:0009366">
    <property type="term" value="C:enterobactin synthetase complex"/>
    <property type="evidence" value="ECO:0007669"/>
    <property type="project" value="InterPro"/>
</dbReference>
<feature type="binding site" evidence="12">
    <location>
        <position position="68"/>
    </location>
    <ligand>
        <name>CoA</name>
        <dbReference type="ChEBI" id="CHEBI:57287"/>
    </ligand>
</feature>
<evidence type="ECO:0000259" key="15">
    <source>
        <dbReference type="Pfam" id="PF17837"/>
    </source>
</evidence>